<dbReference type="Proteomes" id="UP001516588">
    <property type="component" value="Unassembled WGS sequence"/>
</dbReference>
<dbReference type="InterPro" id="IPR007712">
    <property type="entry name" value="RelE/ParE_toxin"/>
</dbReference>
<name>A0ABR9QV99_9FIRM</name>
<dbReference type="Pfam" id="PF05016">
    <property type="entry name" value="ParE_toxin"/>
    <property type="match status" value="1"/>
</dbReference>
<protein>
    <submittedName>
        <fullName evidence="2">Type II toxin-antitoxin system RelE/ParE family toxin</fullName>
    </submittedName>
</protein>
<evidence type="ECO:0000256" key="1">
    <source>
        <dbReference type="ARBA" id="ARBA00022649"/>
    </source>
</evidence>
<proteinExistence type="predicted"/>
<accession>A0ABR9QV99</accession>
<gene>
    <name evidence="2" type="ORF">INF20_00620</name>
</gene>
<evidence type="ECO:0000313" key="3">
    <source>
        <dbReference type="Proteomes" id="UP001516588"/>
    </source>
</evidence>
<keyword evidence="3" id="KW-1185">Reference proteome</keyword>
<evidence type="ECO:0000313" key="2">
    <source>
        <dbReference type="EMBL" id="MBE5034793.1"/>
    </source>
</evidence>
<organism evidence="2 3">
    <name type="scientific">Gallibacter intestinalis</name>
    <dbReference type="NCBI Taxonomy" id="2779356"/>
    <lineage>
        <taxon>Bacteria</taxon>
        <taxon>Bacillati</taxon>
        <taxon>Bacillota</taxon>
        <taxon>Clostridia</taxon>
        <taxon>Eubacteriales</taxon>
        <taxon>Eubacteriaceae</taxon>
        <taxon>Gallibacter</taxon>
    </lineage>
</organism>
<keyword evidence="1" id="KW-1277">Toxin-antitoxin system</keyword>
<comment type="caution">
    <text evidence="2">The sequence shown here is derived from an EMBL/GenBank/DDBJ whole genome shotgun (WGS) entry which is preliminary data.</text>
</comment>
<dbReference type="EMBL" id="JADCKA010000001">
    <property type="protein sequence ID" value="MBE5034793.1"/>
    <property type="molecule type" value="Genomic_DNA"/>
</dbReference>
<dbReference type="RefSeq" id="WP_264175450.1">
    <property type="nucleotide sequence ID" value="NZ_JADCKA010000001.1"/>
</dbReference>
<dbReference type="InterPro" id="IPR035093">
    <property type="entry name" value="RelE/ParE_toxin_dom_sf"/>
</dbReference>
<reference evidence="2 3" key="1">
    <citation type="submission" date="2020-10" db="EMBL/GenBank/DDBJ databases">
        <title>ChiBAC.</title>
        <authorList>
            <person name="Zenner C."/>
            <person name="Hitch T.C.A."/>
            <person name="Clavel T."/>
        </authorList>
    </citation>
    <scope>NUCLEOTIDE SEQUENCE [LARGE SCALE GENOMIC DNA]</scope>
    <source>
        <strain evidence="2 3">DSM 108706</strain>
    </source>
</reference>
<sequence>MNRYKVLISPQAYRELDYIFAYIKNEFKSIDTAASIFLSLEEAILSLSEMPQRGAERKSGAYAYRGYRQLFVKNYTIIYRIDEEIKEVLIVTIRYAHSKF</sequence>
<dbReference type="Gene3D" id="3.30.2310.20">
    <property type="entry name" value="RelE-like"/>
    <property type="match status" value="1"/>
</dbReference>
<dbReference type="NCBIfam" id="TIGR02385">
    <property type="entry name" value="RelE_StbE"/>
    <property type="match status" value="1"/>
</dbReference>
<dbReference type="SUPFAM" id="SSF143011">
    <property type="entry name" value="RelE-like"/>
    <property type="match status" value="1"/>
</dbReference>